<feature type="region of interest" description="Disordered" evidence="2">
    <location>
        <begin position="327"/>
        <end position="474"/>
    </location>
</feature>
<dbReference type="Proteomes" id="UP000601435">
    <property type="component" value="Unassembled WGS sequence"/>
</dbReference>
<keyword evidence="1" id="KW-0175">Coiled coil</keyword>
<feature type="compositionally biased region" description="Polar residues" evidence="2">
    <location>
        <begin position="361"/>
        <end position="386"/>
    </location>
</feature>
<evidence type="ECO:0000256" key="2">
    <source>
        <dbReference type="SAM" id="MobiDB-lite"/>
    </source>
</evidence>
<dbReference type="AlphaFoldDB" id="A0A813A734"/>
<sequence>TGKSLHALDSMTTATWSATESPDRVVGVQSMASFWAGATPDILSSFLFEEEANEASNRYSLGLLGLRDWLICEFPGEAVETIVDENTKPILKEQVRATRDSMELALGVLSDSQRLTDDLFLKLAKCQSTAQTMTDHIKKNYSLDDSVAAKKLELTEKWAKDEQARLRQEAASKSEEAVSAMEVAAQHVHTMFRTVPQTSWGSVMVCKMNEWAELEATQLEAIKVAQAKLQDRVRQSATPQNANADAELEVPPADLVGPPPDNNLQVVLLSHQDPATPAIARGVSSDRQPEDLEVFDAENFEAELLQMMKSPLPPEQYMQECDKLKPVDAGQASESAEKGMGNQSGQGSADQGQPSEPAENRGNNQSGQAQPSQPAENQGNNQSGQRQPAEAAEKVGGNQSGQGQPSEAAERGNQSGQAQPSEAAEKGGGNQSGQAQPSEAAEKAGGNQSGQGQPSEAAEKGGGNQSGQVPAASAVHSIVSSLNRRDTAEILQDPGTQIKADEVPELEAEKLALIKAILDAAANRYRNKAVLDGLYEEWVKSEENWLNSTIYLEAKRKNSKKFESAECYLSYKAIREKHGKLLAQSVAHEKKELQKMHGDKYENMPYWFENPDFRGVEDEELFLMFDHCSVTSKAKDTKEVSFQTGVQLDGAMPSLMKPGALETGLKPPAVEMPGSNLPLGGAQLPANGKGGGRRPLRGQPSNTSQKGKTTQAKSQPALTVANARLRESGAKLMEIKGWKQVIKAKVGMTTKMRDGFMEEIQVHEKEMNAATEALQHAKISGVKDDASLAPLNTALSKTLDAYNAYERQLKTMFELRLLTSRCS</sequence>
<comment type="caution">
    <text evidence="3">The sequence shown here is derived from an EMBL/GenBank/DDBJ whole genome shotgun (WGS) entry which is preliminary data.</text>
</comment>
<protein>
    <submittedName>
        <fullName evidence="3">Uncharacterized protein</fullName>
    </submittedName>
</protein>
<feature type="coiled-coil region" evidence="1">
    <location>
        <begin position="753"/>
        <end position="780"/>
    </location>
</feature>
<feature type="region of interest" description="Disordered" evidence="2">
    <location>
        <begin position="657"/>
        <end position="717"/>
    </location>
</feature>
<feature type="compositionally biased region" description="Polar residues" evidence="2">
    <location>
        <begin position="699"/>
        <end position="717"/>
    </location>
</feature>
<evidence type="ECO:0000313" key="4">
    <source>
        <dbReference type="Proteomes" id="UP000601435"/>
    </source>
</evidence>
<evidence type="ECO:0000256" key="1">
    <source>
        <dbReference type="SAM" id="Coils"/>
    </source>
</evidence>
<feature type="compositionally biased region" description="Polar residues" evidence="2">
    <location>
        <begin position="341"/>
        <end position="354"/>
    </location>
</feature>
<keyword evidence="4" id="KW-1185">Reference proteome</keyword>
<evidence type="ECO:0000313" key="3">
    <source>
        <dbReference type="EMBL" id="CAE7857774.1"/>
    </source>
</evidence>
<organism evidence="3 4">
    <name type="scientific">Symbiodinium necroappetens</name>
    <dbReference type="NCBI Taxonomy" id="1628268"/>
    <lineage>
        <taxon>Eukaryota</taxon>
        <taxon>Sar</taxon>
        <taxon>Alveolata</taxon>
        <taxon>Dinophyceae</taxon>
        <taxon>Suessiales</taxon>
        <taxon>Symbiodiniaceae</taxon>
        <taxon>Symbiodinium</taxon>
    </lineage>
</organism>
<accession>A0A813A734</accession>
<gene>
    <name evidence="3" type="ORF">SNEC2469_LOCUS27018</name>
</gene>
<dbReference type="EMBL" id="CAJNJA010056175">
    <property type="protein sequence ID" value="CAE7857774.1"/>
    <property type="molecule type" value="Genomic_DNA"/>
</dbReference>
<feature type="non-terminal residue" evidence="3">
    <location>
        <position position="1"/>
    </location>
</feature>
<name>A0A813A734_9DINO</name>
<proteinExistence type="predicted"/>
<reference evidence="3" key="1">
    <citation type="submission" date="2021-02" db="EMBL/GenBank/DDBJ databases">
        <authorList>
            <person name="Dougan E. K."/>
            <person name="Rhodes N."/>
            <person name="Thang M."/>
            <person name="Chan C."/>
        </authorList>
    </citation>
    <scope>NUCLEOTIDE SEQUENCE</scope>
</reference>